<evidence type="ECO:0000313" key="2">
    <source>
        <dbReference type="EMBL" id="TPX60204.1"/>
    </source>
</evidence>
<feature type="region of interest" description="Disordered" evidence="1">
    <location>
        <begin position="1"/>
        <end position="32"/>
    </location>
</feature>
<feature type="region of interest" description="Disordered" evidence="1">
    <location>
        <begin position="51"/>
        <end position="76"/>
    </location>
</feature>
<protein>
    <submittedName>
        <fullName evidence="2">Uncharacterized protein</fullName>
    </submittedName>
</protein>
<evidence type="ECO:0000313" key="3">
    <source>
        <dbReference type="Proteomes" id="UP000318582"/>
    </source>
</evidence>
<dbReference type="SUPFAM" id="SSF47072">
    <property type="entry name" value="Cysteine alpha-hairpin motif"/>
    <property type="match status" value="1"/>
</dbReference>
<reference evidence="2 3" key="1">
    <citation type="journal article" date="2019" name="Sci. Rep.">
        <title>Comparative genomics of chytrid fungi reveal insights into the obligate biotrophic and pathogenic lifestyle of Synchytrium endobioticum.</title>
        <authorList>
            <person name="van de Vossenberg B.T.L.H."/>
            <person name="Warris S."/>
            <person name="Nguyen H.D.T."/>
            <person name="van Gent-Pelzer M.P.E."/>
            <person name="Joly D.L."/>
            <person name="van de Geest H.C."/>
            <person name="Bonants P.J.M."/>
            <person name="Smith D.S."/>
            <person name="Levesque C.A."/>
            <person name="van der Lee T.A.J."/>
        </authorList>
    </citation>
    <scope>NUCLEOTIDE SEQUENCE [LARGE SCALE GENOMIC DNA]</scope>
    <source>
        <strain evidence="2 3">CBS 809.83</strain>
    </source>
</reference>
<keyword evidence="3" id="KW-1185">Reference proteome</keyword>
<proteinExistence type="predicted"/>
<dbReference type="EMBL" id="QEAQ01000017">
    <property type="protein sequence ID" value="TPX60204.1"/>
    <property type="molecule type" value="Genomic_DNA"/>
</dbReference>
<organism evidence="2 3">
    <name type="scientific">Powellomyces hirtus</name>
    <dbReference type="NCBI Taxonomy" id="109895"/>
    <lineage>
        <taxon>Eukaryota</taxon>
        <taxon>Fungi</taxon>
        <taxon>Fungi incertae sedis</taxon>
        <taxon>Chytridiomycota</taxon>
        <taxon>Chytridiomycota incertae sedis</taxon>
        <taxon>Chytridiomycetes</taxon>
        <taxon>Spizellomycetales</taxon>
        <taxon>Powellomycetaceae</taxon>
        <taxon>Powellomyces</taxon>
    </lineage>
</organism>
<name>A0A507E8S4_9FUNG</name>
<dbReference type="InterPro" id="IPR009069">
    <property type="entry name" value="Cys_alpha_HP_mot_SF"/>
</dbReference>
<dbReference type="AlphaFoldDB" id="A0A507E8S4"/>
<evidence type="ECO:0000256" key="1">
    <source>
        <dbReference type="SAM" id="MobiDB-lite"/>
    </source>
</evidence>
<comment type="caution">
    <text evidence="2">The sequence shown here is derived from an EMBL/GenBank/DDBJ whole genome shotgun (WGS) entry which is preliminary data.</text>
</comment>
<sequence length="76" mass="8034">MGAADSKPTESTPIPAPSPPIAASSDAPKPKCKPCCACPDTRKARLHAGSRFQHIKKNRPIATAEAKAAKDEQDRL</sequence>
<accession>A0A507E8S4</accession>
<dbReference type="Proteomes" id="UP000318582">
    <property type="component" value="Unassembled WGS sequence"/>
</dbReference>
<gene>
    <name evidence="2" type="ORF">PhCBS80983_g01934</name>
</gene>
<feature type="compositionally biased region" description="Basic and acidic residues" evidence="1">
    <location>
        <begin position="67"/>
        <end position="76"/>
    </location>
</feature>